<reference evidence="2" key="1">
    <citation type="journal article" date="2019" name="Int. J. Syst. Evol. Microbiol.">
        <title>The Global Catalogue of Microorganisms (GCM) 10K type strain sequencing project: providing services to taxonomists for standard genome sequencing and annotation.</title>
        <authorList>
            <consortium name="The Broad Institute Genomics Platform"/>
            <consortium name="The Broad Institute Genome Sequencing Center for Infectious Disease"/>
            <person name="Wu L."/>
            <person name="Ma J."/>
        </authorList>
    </citation>
    <scope>NUCLEOTIDE SEQUENCE [LARGE SCALE GENOMIC DNA]</scope>
    <source>
        <strain evidence="2">CGMCC 1.15180</strain>
    </source>
</reference>
<protein>
    <submittedName>
        <fullName evidence="1">DUF6375 family protein</fullName>
    </submittedName>
</protein>
<keyword evidence="2" id="KW-1185">Reference proteome</keyword>
<dbReference type="Proteomes" id="UP001597361">
    <property type="component" value="Unassembled WGS sequence"/>
</dbReference>
<gene>
    <name evidence="1" type="ORF">ACFSKL_04225</name>
</gene>
<sequence length="119" mass="13898">MKVWKSFAGEHSAKLRIIGKFKTEEDAQKAANFFNDLIDVEDKSDGGNTYFSQELMDLFSKHNFSSFNEHDAEQADYYYKLTPEGKEIEILTDELEVQAVIKTFIRWGAKVELYSRHDY</sequence>
<name>A0ABW4VH22_9BACT</name>
<accession>A0ABW4VH22</accession>
<proteinExistence type="predicted"/>
<comment type="caution">
    <text evidence="1">The sequence shown here is derived from an EMBL/GenBank/DDBJ whole genome shotgun (WGS) entry which is preliminary data.</text>
</comment>
<dbReference type="EMBL" id="JBHUHR010000014">
    <property type="protein sequence ID" value="MFD2033984.1"/>
    <property type="molecule type" value="Genomic_DNA"/>
</dbReference>
<dbReference type="Pfam" id="PF19902">
    <property type="entry name" value="DUF6375"/>
    <property type="match status" value="1"/>
</dbReference>
<dbReference type="RefSeq" id="WP_376883778.1">
    <property type="nucleotide sequence ID" value="NZ_JBHUHR010000014.1"/>
</dbReference>
<dbReference type="InterPro" id="IPR045955">
    <property type="entry name" value="DUF6375"/>
</dbReference>
<organism evidence="1 2">
    <name type="scientific">Belliella marina</name>
    <dbReference type="NCBI Taxonomy" id="1644146"/>
    <lineage>
        <taxon>Bacteria</taxon>
        <taxon>Pseudomonadati</taxon>
        <taxon>Bacteroidota</taxon>
        <taxon>Cytophagia</taxon>
        <taxon>Cytophagales</taxon>
        <taxon>Cyclobacteriaceae</taxon>
        <taxon>Belliella</taxon>
    </lineage>
</organism>
<evidence type="ECO:0000313" key="1">
    <source>
        <dbReference type="EMBL" id="MFD2033984.1"/>
    </source>
</evidence>
<evidence type="ECO:0000313" key="2">
    <source>
        <dbReference type="Proteomes" id="UP001597361"/>
    </source>
</evidence>